<accession>A0A4D6BMN1</accession>
<keyword evidence="6" id="KW-0472">Membrane</keyword>
<dbReference type="NCBIfam" id="TIGR01145">
    <property type="entry name" value="ATP_synt_delta"/>
    <property type="match status" value="1"/>
</dbReference>
<protein>
    <submittedName>
        <fullName evidence="8">ATP synthase CF1 delta subunit</fullName>
    </submittedName>
</protein>
<dbReference type="GO" id="GO:0016020">
    <property type="term" value="C:membrane"/>
    <property type="evidence" value="ECO:0007669"/>
    <property type="project" value="UniProtKB-SubCell"/>
</dbReference>
<evidence type="ECO:0000256" key="4">
    <source>
        <dbReference type="ARBA" id="ARBA00022781"/>
    </source>
</evidence>
<dbReference type="Pfam" id="PF00213">
    <property type="entry name" value="OSCP"/>
    <property type="match status" value="1"/>
</dbReference>
<dbReference type="Gene3D" id="1.10.520.20">
    <property type="entry name" value="N-terminal domain of the delta subunit of the F1F0-ATP synthase"/>
    <property type="match status" value="1"/>
</dbReference>
<dbReference type="PANTHER" id="PTHR11910">
    <property type="entry name" value="ATP SYNTHASE DELTA CHAIN"/>
    <property type="match status" value="1"/>
</dbReference>
<dbReference type="InterPro" id="IPR020781">
    <property type="entry name" value="ATPase_OSCP/d_CS"/>
</dbReference>
<keyword evidence="5" id="KW-0406">Ion transport</keyword>
<evidence type="ECO:0000256" key="3">
    <source>
        <dbReference type="ARBA" id="ARBA00022448"/>
    </source>
</evidence>
<keyword evidence="7" id="KW-0066">ATP synthesis</keyword>
<organism evidence="8">
    <name type="scientific">Acrochaetium secundatum</name>
    <dbReference type="NCBI Taxonomy" id="209631"/>
    <lineage>
        <taxon>Eukaryota</taxon>
        <taxon>Rhodophyta</taxon>
        <taxon>Florideophyceae</taxon>
        <taxon>Nemaliophycidae</taxon>
        <taxon>Acrochaetiales</taxon>
        <taxon>Acrochaetiaceae</taxon>
        <taxon>Acrochaetium</taxon>
    </lineage>
</organism>
<evidence type="ECO:0000256" key="1">
    <source>
        <dbReference type="ARBA" id="ARBA00004370"/>
    </source>
</evidence>
<dbReference type="AlphaFoldDB" id="A0A4D6BMN1"/>
<dbReference type="GeneID" id="40138586"/>
<dbReference type="RefSeq" id="YP_009628685.1">
    <property type="nucleotide sequence ID" value="NC_042170.1"/>
</dbReference>
<comment type="subcellular location">
    <subcellularLocation>
        <location evidence="1">Membrane</location>
    </subcellularLocation>
</comment>
<evidence type="ECO:0000256" key="5">
    <source>
        <dbReference type="ARBA" id="ARBA00023065"/>
    </source>
</evidence>
<gene>
    <name evidence="8" type="primary">atpD</name>
</gene>
<sequence length="186" mass="20636">MSSKTLMKKVSLPYAEALLELGENSNTLDKMTEDVNMIKQVSDESNSFSAFISNPLISQNSKKEIIKQLFSGQVNDNLLTFLLILVERKRIAYLDSILEKYLDLICALESLVVANITSASSLSDNQQEALTKKLKSMTGNEQVKLEIVIDSNLIGGFIVQIGSKVIDTSLRGQLREIGYFLQVGKI</sequence>
<evidence type="ECO:0000256" key="6">
    <source>
        <dbReference type="ARBA" id="ARBA00023136"/>
    </source>
</evidence>
<dbReference type="GO" id="GO:0046933">
    <property type="term" value="F:proton-transporting ATP synthase activity, rotational mechanism"/>
    <property type="evidence" value="ECO:0007669"/>
    <property type="project" value="InterPro"/>
</dbReference>
<evidence type="ECO:0000256" key="2">
    <source>
        <dbReference type="ARBA" id="ARBA00007046"/>
    </source>
</evidence>
<dbReference type="PROSITE" id="PS00389">
    <property type="entry name" value="ATPASE_DELTA"/>
    <property type="match status" value="1"/>
</dbReference>
<evidence type="ECO:0000256" key="7">
    <source>
        <dbReference type="ARBA" id="ARBA00023310"/>
    </source>
</evidence>
<geneLocation type="plastid" evidence="8"/>
<keyword evidence="3" id="KW-0813">Transport</keyword>
<proteinExistence type="inferred from homology"/>
<dbReference type="HAMAP" id="MF_01416">
    <property type="entry name" value="ATP_synth_delta_bact"/>
    <property type="match status" value="1"/>
</dbReference>
<keyword evidence="8" id="KW-0934">Plastid</keyword>
<reference evidence="8" key="1">
    <citation type="journal article" date="2019" name="Phycologia">
        <title>Chloroplast and mitochondrial genomes of Balbiania investiens (Balbianiales, Nemaliophycidae).</title>
        <authorList>
            <person name="Evans J.R."/>
            <person name="StAmour N."/>
            <person name="Verbruggen H."/>
            <person name="Salomaki E.D."/>
            <person name="Vis M.L."/>
        </authorList>
    </citation>
    <scope>NUCLEOTIDE SEQUENCE</scope>
</reference>
<keyword evidence="4" id="KW-0375">Hydrogen ion transport</keyword>
<dbReference type="EMBL" id="MH026107">
    <property type="protein sequence ID" value="QBX88468.1"/>
    <property type="molecule type" value="Genomic_DNA"/>
</dbReference>
<dbReference type="SUPFAM" id="SSF47928">
    <property type="entry name" value="N-terminal domain of the delta subunit of the F1F0-ATP synthase"/>
    <property type="match status" value="1"/>
</dbReference>
<dbReference type="InterPro" id="IPR000711">
    <property type="entry name" value="ATPase_OSCP/dsu"/>
</dbReference>
<name>A0A4D6BMN1_9FLOR</name>
<dbReference type="InterPro" id="IPR026015">
    <property type="entry name" value="ATP_synth_OSCP/delta_N_sf"/>
</dbReference>
<evidence type="ECO:0000313" key="8">
    <source>
        <dbReference type="EMBL" id="QBX88468.1"/>
    </source>
</evidence>
<comment type="similarity">
    <text evidence="2">Belongs to the ATPase delta chain family.</text>
</comment>
<dbReference type="PRINTS" id="PR00125">
    <property type="entry name" value="ATPASEDELTA"/>
</dbReference>